<dbReference type="EMBL" id="JBHSWD010000003">
    <property type="protein sequence ID" value="MFC6593055.1"/>
    <property type="molecule type" value="Genomic_DNA"/>
</dbReference>
<dbReference type="Gene3D" id="1.10.540.10">
    <property type="entry name" value="Acyl-CoA dehydrogenase/oxidase, N-terminal domain"/>
    <property type="match status" value="1"/>
</dbReference>
<sequence>MDNTPDLNALMAKIDLGKLGALASKVDLAGILNAASNMNDKQLQQLGRALGVGGSGRKRELPAADGDFYDYLDTLTDAQVEIAGRVHQFMRAEVMPIMNDYWSRDEFPRQLIGKMSQLNLLRAIWNEDGTRRPDATLVEGIITLEACRVDVSTAVFLGYTGAGLRVYRAGRQR</sequence>
<dbReference type="Pfam" id="PF02771">
    <property type="entry name" value="Acyl-CoA_dh_N"/>
    <property type="match status" value="1"/>
</dbReference>
<evidence type="ECO:0000259" key="1">
    <source>
        <dbReference type="Pfam" id="PF02771"/>
    </source>
</evidence>
<comment type="caution">
    <text evidence="3">The sequence shown here is derived from an EMBL/GenBank/DDBJ whole genome shotgun (WGS) entry which is preliminary data.</text>
</comment>
<reference evidence="3" key="1">
    <citation type="journal article" date="2014" name="Int. J. Syst. Evol. Microbiol.">
        <title>Complete genome of a new Firmicutes species belonging to the dominant human colonic microbiota ('Ruminococcus bicirculans') reveals two chromosomes and a selective capacity to utilize plant glucans.</title>
        <authorList>
            <consortium name="NISC Comparative Sequencing Program"/>
            <person name="Wegmann U."/>
            <person name="Louis P."/>
            <person name="Goesmann A."/>
            <person name="Henrissat B."/>
            <person name="Duncan S.H."/>
            <person name="Flint H.J."/>
        </authorList>
    </citation>
    <scope>NUCLEOTIDE SEQUENCE</scope>
    <source>
        <strain evidence="3">NBRC 112440</strain>
    </source>
</reference>
<dbReference type="SUPFAM" id="SSF56645">
    <property type="entry name" value="Acyl-CoA dehydrogenase NM domain-like"/>
    <property type="match status" value="1"/>
</dbReference>
<evidence type="ECO:0000313" key="4">
    <source>
        <dbReference type="Proteomes" id="UP001596297"/>
    </source>
</evidence>
<evidence type="ECO:0000313" key="2">
    <source>
        <dbReference type="EMBL" id="MFC6592926.1"/>
    </source>
</evidence>
<dbReference type="Proteomes" id="UP001596297">
    <property type="component" value="Unassembled WGS sequence"/>
</dbReference>
<accession>A0ABW1YFE3</accession>
<feature type="domain" description="Acyl-CoA dehydrogenase/oxidase N-terminal" evidence="1">
    <location>
        <begin position="76"/>
        <end position="170"/>
    </location>
</feature>
<dbReference type="PANTHER" id="PTHR43188">
    <property type="entry name" value="ACYL-COENZYME A OXIDASE"/>
    <property type="match status" value="1"/>
</dbReference>
<name>A0ABW1YFE3_9DEIO</name>
<dbReference type="InterPro" id="IPR013786">
    <property type="entry name" value="AcylCoA_DH/ox_N"/>
</dbReference>
<dbReference type="PANTHER" id="PTHR43188:SF1">
    <property type="entry name" value="ACYL-COA DEHYDROGENASE"/>
    <property type="match status" value="1"/>
</dbReference>
<gene>
    <name evidence="2" type="ORF">ACFP81_13565</name>
    <name evidence="3" type="ORF">ACFP81_14260</name>
</gene>
<evidence type="ECO:0000313" key="3">
    <source>
        <dbReference type="EMBL" id="MFC6593055.1"/>
    </source>
</evidence>
<protein>
    <submittedName>
        <fullName evidence="3">Acyl-CoA dehydrogenase family protein</fullName>
    </submittedName>
</protein>
<dbReference type="InterPro" id="IPR009100">
    <property type="entry name" value="AcylCoA_DH/oxidase_NM_dom_sf"/>
</dbReference>
<dbReference type="InterPro" id="IPR045008">
    <property type="entry name" value="ACX4-like"/>
</dbReference>
<dbReference type="RefSeq" id="WP_380084040.1">
    <property type="nucleotide sequence ID" value="NZ_JBHSWD010000003.1"/>
</dbReference>
<reference evidence="4" key="2">
    <citation type="journal article" date="2019" name="Int. J. Syst. Evol. Microbiol.">
        <title>The Global Catalogue of Microorganisms (GCM) 10K type strain sequencing project: providing services to taxonomists for standard genome sequencing and annotation.</title>
        <authorList>
            <consortium name="The Broad Institute Genomics Platform"/>
            <consortium name="The Broad Institute Genome Sequencing Center for Infectious Disease"/>
            <person name="Wu L."/>
            <person name="Ma J."/>
        </authorList>
    </citation>
    <scope>NUCLEOTIDE SEQUENCE [LARGE SCALE GENOMIC DNA]</scope>
    <source>
        <strain evidence="4">CGMCC 1.15772</strain>
    </source>
</reference>
<organism evidence="3 4">
    <name type="scientific">Deinococcus lacus</name>
    <dbReference type="NCBI Taxonomy" id="392561"/>
    <lineage>
        <taxon>Bacteria</taxon>
        <taxon>Thermotogati</taxon>
        <taxon>Deinococcota</taxon>
        <taxon>Deinococci</taxon>
        <taxon>Deinococcales</taxon>
        <taxon>Deinococcaceae</taxon>
        <taxon>Deinococcus</taxon>
    </lineage>
</organism>
<proteinExistence type="predicted"/>
<dbReference type="InterPro" id="IPR037069">
    <property type="entry name" value="AcylCoA_DH/ox_N_sf"/>
</dbReference>
<keyword evidence="4" id="KW-1185">Reference proteome</keyword>
<reference evidence="3" key="3">
    <citation type="submission" date="2024-09" db="EMBL/GenBank/DDBJ databases">
        <authorList>
            <person name="Sun Q."/>
            <person name="Mori K."/>
        </authorList>
    </citation>
    <scope>NUCLEOTIDE SEQUENCE</scope>
    <source>
        <strain evidence="3">NBRC 112440</strain>
    </source>
</reference>
<dbReference type="EMBL" id="JBHSWD010000003">
    <property type="protein sequence ID" value="MFC6592926.1"/>
    <property type="molecule type" value="Genomic_DNA"/>
</dbReference>